<sequence>MSIPLTEALIIFWLTLWQIYATSARLSFLKDQSMDVVFPYPVHKSSSSSPEGHMHPLGAQRRPDGPIHEEKEMPGIREFYEKYVQVNKPAVFRQSISTQAPAFLKWSDDKYLNEKYGNLNVSVRVKLARRQSRILSENKMMKLKRFIYDYLYENLYLASNLPKQMMPDLPLPKCLRCGTLSENLLSVQLWMSAGGTSSLVHSHDNHLMHCVIFGRRDFILIEESHKNAFPWTEDYPGSLGGHSDMDTEMVNMFSFKSILRVPWIWSTLYPGNCLFVPAGYLHQVRSYGRSISITVEFFPVTEFDDSGCELNEQEFIPLSDAYFLTVFANGRLRLQDEELNAERLRHILISLVDRNDVLKLDKFDYFFKEVVGEDPALPNPYTVFKILNFGNHLDQISKTSLLSLDSSLLQKMADVFNKAYAEIENQEQDLVKEEELATNADTERGLHEEF</sequence>
<dbReference type="OrthoDB" id="415358at2759"/>
<keyword evidence="5" id="KW-1185">Reference proteome</keyword>
<dbReference type="Gene3D" id="2.60.120.650">
    <property type="entry name" value="Cupin"/>
    <property type="match status" value="1"/>
</dbReference>
<organism evidence="4 5">
    <name type="scientific">Candidula unifasciata</name>
    <dbReference type="NCBI Taxonomy" id="100452"/>
    <lineage>
        <taxon>Eukaryota</taxon>
        <taxon>Metazoa</taxon>
        <taxon>Spiralia</taxon>
        <taxon>Lophotrochozoa</taxon>
        <taxon>Mollusca</taxon>
        <taxon>Gastropoda</taxon>
        <taxon>Heterobranchia</taxon>
        <taxon>Euthyneura</taxon>
        <taxon>Panpulmonata</taxon>
        <taxon>Eupulmonata</taxon>
        <taxon>Stylommatophora</taxon>
        <taxon>Helicina</taxon>
        <taxon>Helicoidea</taxon>
        <taxon>Geomitridae</taxon>
        <taxon>Candidula</taxon>
    </lineage>
</organism>
<dbReference type="PANTHER" id="PTHR12461">
    <property type="entry name" value="HYPOXIA-INDUCIBLE FACTOR 1 ALPHA INHIBITOR-RELATED"/>
    <property type="match status" value="1"/>
</dbReference>
<accession>A0A8S3ZN29</accession>
<evidence type="ECO:0000313" key="4">
    <source>
        <dbReference type="EMBL" id="CAG5130789.1"/>
    </source>
</evidence>
<dbReference type="PANTHER" id="PTHR12461:SF53">
    <property type="entry name" value="JMJC DOMAIN-CONTAINING PROTEIN"/>
    <property type="match status" value="1"/>
</dbReference>
<feature type="domain" description="JmjC" evidence="3">
    <location>
        <begin position="150"/>
        <end position="314"/>
    </location>
</feature>
<comment type="caution">
    <text evidence="4">The sequence shown here is derived from an EMBL/GenBank/DDBJ whole genome shotgun (WGS) entry which is preliminary data.</text>
</comment>
<evidence type="ECO:0000256" key="1">
    <source>
        <dbReference type="SAM" id="Coils"/>
    </source>
</evidence>
<dbReference type="InterPro" id="IPR003347">
    <property type="entry name" value="JmjC_dom"/>
</dbReference>
<name>A0A8S3ZN29_9EUPU</name>
<feature type="region of interest" description="Disordered" evidence="2">
    <location>
        <begin position="45"/>
        <end position="67"/>
    </location>
</feature>
<gene>
    <name evidence="4" type="ORF">CUNI_LOCUS16347</name>
</gene>
<evidence type="ECO:0000313" key="5">
    <source>
        <dbReference type="Proteomes" id="UP000678393"/>
    </source>
</evidence>
<dbReference type="Proteomes" id="UP000678393">
    <property type="component" value="Unassembled WGS sequence"/>
</dbReference>
<protein>
    <recommendedName>
        <fullName evidence="3">JmjC domain-containing protein</fullName>
    </recommendedName>
</protein>
<dbReference type="SMART" id="SM00558">
    <property type="entry name" value="JmjC"/>
    <property type="match status" value="1"/>
</dbReference>
<dbReference type="Pfam" id="PF13621">
    <property type="entry name" value="Cupin_8"/>
    <property type="match status" value="1"/>
</dbReference>
<dbReference type="AlphaFoldDB" id="A0A8S3ZN29"/>
<dbReference type="PROSITE" id="PS51184">
    <property type="entry name" value="JMJC"/>
    <property type="match status" value="1"/>
</dbReference>
<evidence type="ECO:0000259" key="3">
    <source>
        <dbReference type="PROSITE" id="PS51184"/>
    </source>
</evidence>
<reference evidence="4" key="1">
    <citation type="submission" date="2021-04" db="EMBL/GenBank/DDBJ databases">
        <authorList>
            <consortium name="Molecular Ecology Group"/>
        </authorList>
    </citation>
    <scope>NUCLEOTIDE SEQUENCE</scope>
</reference>
<keyword evidence="1" id="KW-0175">Coiled coil</keyword>
<dbReference type="InterPro" id="IPR041667">
    <property type="entry name" value="Cupin_8"/>
</dbReference>
<proteinExistence type="predicted"/>
<dbReference type="EMBL" id="CAJHNH020004257">
    <property type="protein sequence ID" value="CAG5130789.1"/>
    <property type="molecule type" value="Genomic_DNA"/>
</dbReference>
<feature type="coiled-coil region" evidence="1">
    <location>
        <begin position="409"/>
        <end position="443"/>
    </location>
</feature>
<evidence type="ECO:0000256" key="2">
    <source>
        <dbReference type="SAM" id="MobiDB-lite"/>
    </source>
</evidence>
<dbReference type="SUPFAM" id="SSF51197">
    <property type="entry name" value="Clavaminate synthase-like"/>
    <property type="match status" value="1"/>
</dbReference>